<dbReference type="InterPro" id="IPR008914">
    <property type="entry name" value="PEBP"/>
</dbReference>
<dbReference type="GO" id="GO:0043409">
    <property type="term" value="P:negative regulation of MAPK cascade"/>
    <property type="evidence" value="ECO:0007669"/>
    <property type="project" value="TreeGrafter"/>
</dbReference>
<dbReference type="GO" id="GO:0008289">
    <property type="term" value="F:lipid binding"/>
    <property type="evidence" value="ECO:0007669"/>
    <property type="project" value="UniProtKB-KW"/>
</dbReference>
<keyword evidence="6" id="KW-0547">Nucleotide-binding</keyword>
<evidence type="ECO:0000256" key="8">
    <source>
        <dbReference type="ARBA" id="ARBA00022900"/>
    </source>
</evidence>
<dbReference type="FunFam" id="3.90.280.10:FF:000003">
    <property type="entry name" value="phosphatidylethanolamine-binding protein 1"/>
    <property type="match status" value="1"/>
</dbReference>
<dbReference type="Proteomes" id="UP000710432">
    <property type="component" value="Unassembled WGS sequence"/>
</dbReference>
<evidence type="ECO:0000313" key="16">
    <source>
        <dbReference type="EMBL" id="KAH0521415.1"/>
    </source>
</evidence>
<dbReference type="AlphaFoldDB" id="A0A8J6H222"/>
<protein>
    <recommendedName>
        <fullName evidence="12">Phosphatidylethanolamine-binding protein 1</fullName>
    </recommendedName>
    <alternativeName>
        <fullName evidence="13">HCNPpp</fullName>
    </alternativeName>
</protein>
<dbReference type="PROSITE" id="PS01220">
    <property type="entry name" value="PBP"/>
    <property type="match status" value="2"/>
</dbReference>
<dbReference type="Gene3D" id="3.90.280.10">
    <property type="entry name" value="PEBP-like"/>
    <property type="match status" value="3"/>
</dbReference>
<comment type="subunit">
    <text evidence="14">Has a tendency to form dimers by disulfide cross-linking. Interacts with RAF1 and this interaction is enhanced if RAF1 is phosphorylated on residues 'Ser-338', 'Ser-339', 'Tyr-340' and 'Tyr-341'. Interacts with ALOX15; in response to IL13/interleukin-13, prevents the interaction of PEBP1 with RAF1 to activate the ERK signaling cascade.</text>
</comment>
<name>A0A8J6H222_MICOH</name>
<dbReference type="Pfam" id="PF01161">
    <property type="entry name" value="PBP"/>
    <property type="match status" value="2"/>
</dbReference>
<evidence type="ECO:0000256" key="2">
    <source>
        <dbReference type="ARBA" id="ARBA00007091"/>
    </source>
</evidence>
<keyword evidence="4" id="KW-0597">Phosphoprotein</keyword>
<proteinExistence type="inferred from homology"/>
<evidence type="ECO:0000256" key="15">
    <source>
        <dbReference type="ARBA" id="ARBA00049591"/>
    </source>
</evidence>
<accession>A0A8J6H222</accession>
<dbReference type="GO" id="GO:0005737">
    <property type="term" value="C:cytoplasm"/>
    <property type="evidence" value="ECO:0007669"/>
    <property type="project" value="UniProtKB-SubCell"/>
</dbReference>
<evidence type="ECO:0000256" key="6">
    <source>
        <dbReference type="ARBA" id="ARBA00022741"/>
    </source>
</evidence>
<dbReference type="PANTHER" id="PTHR11362:SF151">
    <property type="entry name" value="PHOSPHATIDYLETHANOLAMINE-BINDING PROTEIN 1"/>
    <property type="match status" value="1"/>
</dbReference>
<keyword evidence="10" id="KW-1015">Disulfide bond</keyword>
<dbReference type="GO" id="GO:0007286">
    <property type="term" value="P:spermatid development"/>
    <property type="evidence" value="ECO:0007669"/>
    <property type="project" value="UniProtKB-ARBA"/>
</dbReference>
<evidence type="ECO:0000256" key="11">
    <source>
        <dbReference type="ARBA" id="ARBA00037110"/>
    </source>
</evidence>
<evidence type="ECO:0000256" key="13">
    <source>
        <dbReference type="ARBA" id="ARBA00043158"/>
    </source>
</evidence>
<comment type="caution">
    <text evidence="16">The sequence shown here is derived from an EMBL/GenBank/DDBJ whole genome shotgun (WGS) entry which is preliminary data.</text>
</comment>
<dbReference type="EMBL" id="JAATJU010000100">
    <property type="protein sequence ID" value="KAH0521415.1"/>
    <property type="molecule type" value="Genomic_DNA"/>
</dbReference>
<evidence type="ECO:0000256" key="12">
    <source>
        <dbReference type="ARBA" id="ARBA00040856"/>
    </source>
</evidence>
<evidence type="ECO:0000313" key="17">
    <source>
        <dbReference type="Proteomes" id="UP000710432"/>
    </source>
</evidence>
<dbReference type="InterPro" id="IPR036610">
    <property type="entry name" value="PEBP-like_sf"/>
</dbReference>
<keyword evidence="3" id="KW-0963">Cytoplasm</keyword>
<dbReference type="GO" id="GO:0005524">
    <property type="term" value="F:ATP binding"/>
    <property type="evidence" value="ECO:0007669"/>
    <property type="project" value="UniProtKB-KW"/>
</dbReference>
<keyword evidence="5" id="KW-0646">Protease inhibitor</keyword>
<dbReference type="InterPro" id="IPR001858">
    <property type="entry name" value="Phosphatidylethanolamine-bd_CS"/>
</dbReference>
<evidence type="ECO:0000256" key="14">
    <source>
        <dbReference type="ARBA" id="ARBA00046934"/>
    </source>
</evidence>
<reference evidence="16" key="1">
    <citation type="submission" date="2020-03" db="EMBL/GenBank/DDBJ databases">
        <title>Studies in the Genomics of Life Span.</title>
        <authorList>
            <person name="Glass D."/>
        </authorList>
    </citation>
    <scope>NUCLEOTIDE SEQUENCE</scope>
    <source>
        <strain evidence="16">LTLLF</strain>
        <tissue evidence="16">Muscle</tissue>
    </source>
</reference>
<evidence type="ECO:0000256" key="4">
    <source>
        <dbReference type="ARBA" id="ARBA00022553"/>
    </source>
</evidence>
<dbReference type="SUPFAM" id="SSF49777">
    <property type="entry name" value="PEBP-like"/>
    <property type="match status" value="2"/>
</dbReference>
<dbReference type="GO" id="GO:0004867">
    <property type="term" value="F:serine-type endopeptidase inhibitor activity"/>
    <property type="evidence" value="ECO:0007669"/>
    <property type="project" value="UniProtKB-KW"/>
</dbReference>
<gene>
    <name evidence="16" type="ORF">LTLLF_101580</name>
</gene>
<evidence type="ECO:0000256" key="10">
    <source>
        <dbReference type="ARBA" id="ARBA00023157"/>
    </source>
</evidence>
<organism evidence="16 17">
    <name type="scientific">Microtus ochrogaster</name>
    <name type="common">Prairie vole</name>
    <dbReference type="NCBI Taxonomy" id="79684"/>
    <lineage>
        <taxon>Eukaryota</taxon>
        <taxon>Metazoa</taxon>
        <taxon>Chordata</taxon>
        <taxon>Craniata</taxon>
        <taxon>Vertebrata</taxon>
        <taxon>Euteleostomi</taxon>
        <taxon>Mammalia</taxon>
        <taxon>Eutheria</taxon>
        <taxon>Euarchontoglires</taxon>
        <taxon>Glires</taxon>
        <taxon>Rodentia</taxon>
        <taxon>Myomorpha</taxon>
        <taxon>Muroidea</taxon>
        <taxon>Cricetidae</taxon>
        <taxon>Arvicolinae</taxon>
        <taxon>Microtus</taxon>
    </lineage>
</organism>
<dbReference type="PANTHER" id="PTHR11362">
    <property type="entry name" value="PHOSPHATIDYLETHANOLAMINE-BINDING PROTEIN"/>
    <property type="match status" value="1"/>
</dbReference>
<comment type="function">
    <text evidence="11">HCNP may be involved in the function of the presynaptic cholinergic neurons of the central nervous system. HCNP increases the production of choline acetyltransferase but not acetylcholinesterase. Seems to be mediated by a specific receptor.</text>
</comment>
<dbReference type="InterPro" id="IPR035810">
    <property type="entry name" value="PEBP_euk"/>
</dbReference>
<keyword evidence="8" id="KW-0722">Serine protease inhibitor</keyword>
<evidence type="ECO:0000256" key="7">
    <source>
        <dbReference type="ARBA" id="ARBA00022840"/>
    </source>
</evidence>
<evidence type="ECO:0000256" key="3">
    <source>
        <dbReference type="ARBA" id="ARBA00022490"/>
    </source>
</evidence>
<evidence type="ECO:0000256" key="5">
    <source>
        <dbReference type="ARBA" id="ARBA00022690"/>
    </source>
</evidence>
<dbReference type="CDD" id="cd00866">
    <property type="entry name" value="PEBP_euk"/>
    <property type="match status" value="1"/>
</dbReference>
<keyword evidence="7" id="KW-0067">ATP-binding</keyword>
<evidence type="ECO:0000256" key="9">
    <source>
        <dbReference type="ARBA" id="ARBA00023121"/>
    </source>
</evidence>
<keyword evidence="9" id="KW-0446">Lipid-binding</keyword>
<comment type="similarity">
    <text evidence="2">Belongs to the phosphatidylethanolamine-binding protein family.</text>
</comment>
<comment type="function">
    <text evidence="15">Binds ATP, opioids and phosphatidylethanolamine. Has lower affinity for phosphatidylinositol and phosphatidylcholine. Serine protease inhibitor which inhibits thrombin, neuropsin and chymotrypsin but not trypsin, tissue type plasminogen activator and elastase. Inhibits the kinase activity of RAF1 by inhibiting its activation and by dissociating the RAF1/MEK complex and acting as a competitive inhibitor of MEK phosphorylation.</text>
</comment>
<sequence>MPADISQWSGPLSLQEVDEHPQHALWVAYAGVEVDELGKVLTPTQVQNRHSSISWDGLDPGKLYTLVLTDPDSPSRKDPKFREWHHFLVVNMKGNDISSGKDKPLNCDEPILSNRSGDHRSNFKVVAFRKKYHLGAPVAGTCYQAEWDDYKVDEHPQHALWVAYAGVEVDELGKVLTPTQVQNRHSSISWDGLDPGKLYTLVLTDPDSPSRKDPKFREWHHFLVVNMKDNDISSGKVLSDYVGSGPPSGTGLHSYVWLVYEQDKPLNCDEPILSNRSGDHRGNFKVVAFRKKYHLGAPVAGTCYQAEWNDYVPKLYAQLSGK</sequence>
<evidence type="ECO:0000256" key="1">
    <source>
        <dbReference type="ARBA" id="ARBA00004496"/>
    </source>
</evidence>
<comment type="subcellular location">
    <subcellularLocation>
        <location evidence="1">Cytoplasm</location>
    </subcellularLocation>
</comment>